<gene>
    <name evidence="3" type="primary">SUR7</name>
    <name evidence="3" type="ORF">LTR77_009967</name>
</gene>
<dbReference type="GO" id="GO:0005886">
    <property type="term" value="C:plasma membrane"/>
    <property type="evidence" value="ECO:0007669"/>
    <property type="project" value="InterPro"/>
</dbReference>
<reference evidence="3 4" key="1">
    <citation type="submission" date="2023-08" db="EMBL/GenBank/DDBJ databases">
        <title>Black Yeasts Isolated from many extreme environments.</title>
        <authorList>
            <person name="Coleine C."/>
            <person name="Stajich J.E."/>
            <person name="Selbmann L."/>
        </authorList>
    </citation>
    <scope>NUCLEOTIDE SEQUENCE [LARGE SCALE GENOMIC DNA]</scope>
    <source>
        <strain evidence="3 4">CCFEE 5935</strain>
    </source>
</reference>
<feature type="transmembrane region" description="Helical" evidence="2">
    <location>
        <begin position="152"/>
        <end position="172"/>
    </location>
</feature>
<dbReference type="GO" id="GO:0030866">
    <property type="term" value="P:cortical actin cytoskeleton organization"/>
    <property type="evidence" value="ECO:0007669"/>
    <property type="project" value="TreeGrafter"/>
</dbReference>
<dbReference type="PANTHER" id="PTHR36414">
    <property type="entry name" value="PROTEIN SUR7"/>
    <property type="match status" value="1"/>
</dbReference>
<dbReference type="GO" id="GO:0032185">
    <property type="term" value="P:septin cytoskeleton organization"/>
    <property type="evidence" value="ECO:0007669"/>
    <property type="project" value="TreeGrafter"/>
</dbReference>
<dbReference type="GO" id="GO:0005938">
    <property type="term" value="C:cell cortex"/>
    <property type="evidence" value="ECO:0007669"/>
    <property type="project" value="TreeGrafter"/>
</dbReference>
<accession>A0AAV9P0D4</accession>
<dbReference type="Gene3D" id="1.20.140.150">
    <property type="match status" value="1"/>
</dbReference>
<feature type="region of interest" description="Disordered" evidence="1">
    <location>
        <begin position="215"/>
        <end position="254"/>
    </location>
</feature>
<keyword evidence="4" id="KW-1185">Reference proteome</keyword>
<dbReference type="AlphaFoldDB" id="A0AAV9P0D4"/>
<dbReference type="GO" id="GO:0045121">
    <property type="term" value="C:membrane raft"/>
    <property type="evidence" value="ECO:0007669"/>
    <property type="project" value="TreeGrafter"/>
</dbReference>
<dbReference type="GO" id="GO:0006897">
    <property type="term" value="P:endocytosis"/>
    <property type="evidence" value="ECO:0007669"/>
    <property type="project" value="TreeGrafter"/>
</dbReference>
<feature type="transmembrane region" description="Helical" evidence="2">
    <location>
        <begin position="119"/>
        <end position="140"/>
    </location>
</feature>
<keyword evidence="2" id="KW-0812">Transmembrane</keyword>
<evidence type="ECO:0000256" key="2">
    <source>
        <dbReference type="SAM" id="Phobius"/>
    </source>
</evidence>
<dbReference type="Proteomes" id="UP001337655">
    <property type="component" value="Unassembled WGS sequence"/>
</dbReference>
<dbReference type="InterPro" id="IPR009571">
    <property type="entry name" value="SUR7/Rim9-like_fungi"/>
</dbReference>
<dbReference type="GO" id="GO:0031505">
    <property type="term" value="P:fungal-type cell wall organization"/>
    <property type="evidence" value="ECO:0007669"/>
    <property type="project" value="TreeGrafter"/>
</dbReference>
<name>A0AAV9P0D4_9PEZI</name>
<feature type="transmembrane region" description="Helical" evidence="2">
    <location>
        <begin position="192"/>
        <end position="215"/>
    </location>
</feature>
<protein>
    <submittedName>
        <fullName evidence="3">Eisosomes component</fullName>
    </submittedName>
</protein>
<keyword evidence="2" id="KW-0472">Membrane</keyword>
<dbReference type="PANTHER" id="PTHR36414:SF1">
    <property type="entry name" value="PROTEIN SUR7"/>
    <property type="match status" value="1"/>
</dbReference>
<dbReference type="EMBL" id="JAVRRT010000020">
    <property type="protein sequence ID" value="KAK5164273.1"/>
    <property type="molecule type" value="Genomic_DNA"/>
</dbReference>
<keyword evidence="2" id="KW-1133">Transmembrane helix</keyword>
<organism evidence="3 4">
    <name type="scientific">Saxophila tyrrhenica</name>
    <dbReference type="NCBI Taxonomy" id="1690608"/>
    <lineage>
        <taxon>Eukaryota</taxon>
        <taxon>Fungi</taxon>
        <taxon>Dikarya</taxon>
        <taxon>Ascomycota</taxon>
        <taxon>Pezizomycotina</taxon>
        <taxon>Dothideomycetes</taxon>
        <taxon>Dothideomycetidae</taxon>
        <taxon>Mycosphaerellales</taxon>
        <taxon>Extremaceae</taxon>
        <taxon>Saxophila</taxon>
    </lineage>
</organism>
<feature type="compositionally biased region" description="Basic and acidic residues" evidence="1">
    <location>
        <begin position="239"/>
        <end position="254"/>
    </location>
</feature>
<dbReference type="RefSeq" id="XP_064654566.1">
    <property type="nucleotide sequence ID" value="XM_064807193.1"/>
</dbReference>
<feature type="transmembrane region" description="Helical" evidence="2">
    <location>
        <begin position="7"/>
        <end position="32"/>
    </location>
</feature>
<dbReference type="GeneID" id="89931297"/>
<evidence type="ECO:0000256" key="1">
    <source>
        <dbReference type="SAM" id="MobiDB-lite"/>
    </source>
</evidence>
<comment type="caution">
    <text evidence="3">The sequence shown here is derived from an EMBL/GenBank/DDBJ whole genome shotgun (WGS) entry which is preliminary data.</text>
</comment>
<dbReference type="Pfam" id="PF06687">
    <property type="entry name" value="SUR7"/>
    <property type="match status" value="1"/>
</dbReference>
<evidence type="ECO:0000313" key="4">
    <source>
        <dbReference type="Proteomes" id="UP001337655"/>
    </source>
</evidence>
<proteinExistence type="predicted"/>
<sequence length="254" mass="27502">MGAKTPILSAISIFFLAGGIVLSLFIILSGAINTLPMNQVFFLQAETNGISGSSNNPVPNPARWTYFAVCGARNGNNANCGPVTAALPFDPRRNFQTMNGLPQGFRNNDDYYYESRAAWAFYIIALFFAVMALFLSLLALCSRLAAKFTGMMALIAVVMQAVAAGLMTAWTVQARDAFRSNGQSASLGKYGYGFSWAAFACWLIAAVLLCVGGSGDRGDSSGQKKSYFGRKRSTRSRGSFRDSESGRRVKDEYE</sequence>
<evidence type="ECO:0000313" key="3">
    <source>
        <dbReference type="EMBL" id="KAK5164273.1"/>
    </source>
</evidence>